<keyword evidence="10" id="KW-0106">Calcium</keyword>
<evidence type="ECO:0000256" key="17">
    <source>
        <dbReference type="SAM" id="SignalP"/>
    </source>
</evidence>
<comment type="subunit">
    <text evidence="3">Homodimer.</text>
</comment>
<dbReference type="Pfam" id="PF07885">
    <property type="entry name" value="Ion_trans_2"/>
    <property type="match status" value="1"/>
</dbReference>
<feature type="transmembrane region" description="Helical" evidence="16">
    <location>
        <begin position="72"/>
        <end position="93"/>
    </location>
</feature>
<reference evidence="19 20" key="1">
    <citation type="submission" date="2024-01" db="EMBL/GenBank/DDBJ databases">
        <title>Genome assemblies of Stephania.</title>
        <authorList>
            <person name="Yang L."/>
        </authorList>
    </citation>
    <scope>NUCLEOTIDE SEQUENCE [LARGE SCALE GENOMIC DNA]</scope>
    <source>
        <strain evidence="19">YNDBR</strain>
        <tissue evidence="19">Leaf</tissue>
    </source>
</reference>
<evidence type="ECO:0000256" key="13">
    <source>
        <dbReference type="ARBA" id="ARBA00023065"/>
    </source>
</evidence>
<keyword evidence="6 16" id="KW-0812">Transmembrane</keyword>
<dbReference type="InterPro" id="IPR013099">
    <property type="entry name" value="K_chnl_dom"/>
</dbReference>
<evidence type="ECO:0000256" key="1">
    <source>
        <dbReference type="ARBA" id="ARBA00004141"/>
    </source>
</evidence>
<dbReference type="PANTHER" id="PTHR11003">
    <property type="entry name" value="POTASSIUM CHANNEL, SUBFAMILY K"/>
    <property type="match status" value="1"/>
</dbReference>
<comment type="caution">
    <text evidence="19">The sequence shown here is derived from an EMBL/GenBank/DDBJ whole genome shotgun (WGS) entry which is preliminary data.</text>
</comment>
<dbReference type="GO" id="GO:0015271">
    <property type="term" value="F:outward rectifier potassium channel activity"/>
    <property type="evidence" value="ECO:0007669"/>
    <property type="project" value="TreeGrafter"/>
</dbReference>
<evidence type="ECO:0000256" key="11">
    <source>
        <dbReference type="ARBA" id="ARBA00022958"/>
    </source>
</evidence>
<dbReference type="GO" id="GO:0009705">
    <property type="term" value="C:plant-type vacuole membrane"/>
    <property type="evidence" value="ECO:0007669"/>
    <property type="project" value="TreeGrafter"/>
</dbReference>
<sequence length="186" mass="20589">MCGLILVGFGCTDILLNGLVTYMLDAQEAVLLGAVADHNYNNNNNKNAASLMMMMSSVVDTEKGRMRVRMKVGLALVVVVGCIAIGAISAHVLEKLDWVDSFYLSVSSVTTVGYGDYAFRTLQGRCFASVWLLVSTLAVARAFLYLTELRIERRNRKVANWVLKRRMTLRDLLAADLDNNGSVRYV</sequence>
<dbReference type="Proteomes" id="UP001420932">
    <property type="component" value="Unassembled WGS sequence"/>
</dbReference>
<evidence type="ECO:0000256" key="15">
    <source>
        <dbReference type="ARBA" id="ARBA00023303"/>
    </source>
</evidence>
<dbReference type="InterPro" id="IPR003280">
    <property type="entry name" value="2pore_dom_K_chnl"/>
</dbReference>
<accession>A0AAP0EHJ9</accession>
<keyword evidence="7" id="KW-0479">Metal-binding</keyword>
<keyword evidence="20" id="KW-1185">Reference proteome</keyword>
<dbReference type="AlphaFoldDB" id="A0AAP0EHJ9"/>
<feature type="transmembrane region" description="Helical" evidence="16">
    <location>
        <begin position="128"/>
        <end position="147"/>
    </location>
</feature>
<evidence type="ECO:0000256" key="14">
    <source>
        <dbReference type="ARBA" id="ARBA00023136"/>
    </source>
</evidence>
<evidence type="ECO:0000313" key="20">
    <source>
        <dbReference type="Proteomes" id="UP001420932"/>
    </source>
</evidence>
<keyword evidence="11" id="KW-0630">Potassium</keyword>
<comment type="subcellular location">
    <subcellularLocation>
        <location evidence="1">Membrane</location>
        <topology evidence="1">Multi-pass membrane protein</topology>
    </subcellularLocation>
</comment>
<feature type="signal peptide" evidence="17">
    <location>
        <begin position="1"/>
        <end position="18"/>
    </location>
</feature>
<keyword evidence="4" id="KW-0813">Transport</keyword>
<evidence type="ECO:0000256" key="8">
    <source>
        <dbReference type="ARBA" id="ARBA00022737"/>
    </source>
</evidence>
<keyword evidence="17" id="KW-0732">Signal</keyword>
<dbReference type="SUPFAM" id="SSF81324">
    <property type="entry name" value="Voltage-gated potassium channels"/>
    <property type="match status" value="1"/>
</dbReference>
<evidence type="ECO:0000256" key="16">
    <source>
        <dbReference type="SAM" id="Phobius"/>
    </source>
</evidence>
<dbReference type="Gene3D" id="1.10.287.70">
    <property type="match status" value="1"/>
</dbReference>
<protein>
    <recommendedName>
        <fullName evidence="18">Potassium channel domain-containing protein</fullName>
    </recommendedName>
</protein>
<evidence type="ECO:0000256" key="10">
    <source>
        <dbReference type="ARBA" id="ARBA00022837"/>
    </source>
</evidence>
<gene>
    <name evidence="19" type="ORF">Syun_028532</name>
</gene>
<feature type="chain" id="PRO_5043025998" description="Potassium channel domain-containing protein" evidence="17">
    <location>
        <begin position="19"/>
        <end position="186"/>
    </location>
</feature>
<feature type="domain" description="Potassium channel" evidence="18">
    <location>
        <begin position="78"/>
        <end position="147"/>
    </location>
</feature>
<keyword evidence="5" id="KW-0633">Potassium transport</keyword>
<evidence type="ECO:0000256" key="3">
    <source>
        <dbReference type="ARBA" id="ARBA00011738"/>
    </source>
</evidence>
<evidence type="ECO:0000256" key="6">
    <source>
        <dbReference type="ARBA" id="ARBA00022692"/>
    </source>
</evidence>
<comment type="similarity">
    <text evidence="2">Belongs to the two pore domain potassium channel (TC 1.A.1.7) family.</text>
</comment>
<keyword evidence="15" id="KW-0407">Ion channel</keyword>
<name>A0AAP0EHJ9_9MAGN</name>
<keyword evidence="8" id="KW-0677">Repeat</keyword>
<evidence type="ECO:0000313" key="19">
    <source>
        <dbReference type="EMBL" id="KAK9093621.1"/>
    </source>
</evidence>
<dbReference type="PANTHER" id="PTHR11003:SF303">
    <property type="entry name" value="OS01G0696100 PROTEIN"/>
    <property type="match status" value="1"/>
</dbReference>
<evidence type="ECO:0000256" key="7">
    <source>
        <dbReference type="ARBA" id="ARBA00022723"/>
    </source>
</evidence>
<keyword evidence="12 16" id="KW-1133">Transmembrane helix</keyword>
<dbReference type="GO" id="GO:0030322">
    <property type="term" value="P:stabilization of membrane potential"/>
    <property type="evidence" value="ECO:0007669"/>
    <property type="project" value="TreeGrafter"/>
</dbReference>
<keyword evidence="14 16" id="KW-0472">Membrane</keyword>
<evidence type="ECO:0000259" key="18">
    <source>
        <dbReference type="Pfam" id="PF07885"/>
    </source>
</evidence>
<dbReference type="FunFam" id="1.10.287.70:FF:000102">
    <property type="entry name" value="Two-pore potassium channel 3"/>
    <property type="match status" value="1"/>
</dbReference>
<keyword evidence="13" id="KW-0406">Ion transport</keyword>
<dbReference type="GO" id="GO:0046872">
    <property type="term" value="F:metal ion binding"/>
    <property type="evidence" value="ECO:0007669"/>
    <property type="project" value="UniProtKB-KW"/>
</dbReference>
<proteinExistence type="inferred from homology"/>
<dbReference type="EMBL" id="JBBNAF010000012">
    <property type="protein sequence ID" value="KAK9093621.1"/>
    <property type="molecule type" value="Genomic_DNA"/>
</dbReference>
<keyword evidence="9" id="KW-0631">Potassium channel</keyword>
<dbReference type="GO" id="GO:0022841">
    <property type="term" value="F:potassium ion leak channel activity"/>
    <property type="evidence" value="ECO:0007669"/>
    <property type="project" value="TreeGrafter"/>
</dbReference>
<evidence type="ECO:0000256" key="4">
    <source>
        <dbReference type="ARBA" id="ARBA00022448"/>
    </source>
</evidence>
<organism evidence="19 20">
    <name type="scientific">Stephania yunnanensis</name>
    <dbReference type="NCBI Taxonomy" id="152371"/>
    <lineage>
        <taxon>Eukaryota</taxon>
        <taxon>Viridiplantae</taxon>
        <taxon>Streptophyta</taxon>
        <taxon>Embryophyta</taxon>
        <taxon>Tracheophyta</taxon>
        <taxon>Spermatophyta</taxon>
        <taxon>Magnoliopsida</taxon>
        <taxon>Ranunculales</taxon>
        <taxon>Menispermaceae</taxon>
        <taxon>Menispermoideae</taxon>
        <taxon>Cissampelideae</taxon>
        <taxon>Stephania</taxon>
    </lineage>
</organism>
<evidence type="ECO:0000256" key="5">
    <source>
        <dbReference type="ARBA" id="ARBA00022538"/>
    </source>
</evidence>
<evidence type="ECO:0000256" key="12">
    <source>
        <dbReference type="ARBA" id="ARBA00022989"/>
    </source>
</evidence>
<dbReference type="GO" id="GO:0005886">
    <property type="term" value="C:plasma membrane"/>
    <property type="evidence" value="ECO:0007669"/>
    <property type="project" value="TreeGrafter"/>
</dbReference>
<evidence type="ECO:0000256" key="2">
    <source>
        <dbReference type="ARBA" id="ARBA00010159"/>
    </source>
</evidence>
<evidence type="ECO:0000256" key="9">
    <source>
        <dbReference type="ARBA" id="ARBA00022826"/>
    </source>
</evidence>